<dbReference type="RefSeq" id="WP_125003480.1">
    <property type="nucleotide sequence ID" value="NZ_BHYK01000019.1"/>
</dbReference>
<evidence type="ECO:0000313" key="2">
    <source>
        <dbReference type="Proteomes" id="UP000287872"/>
    </source>
</evidence>
<dbReference type="InterPro" id="IPR009097">
    <property type="entry name" value="Cyclic_Pdiesterase"/>
</dbReference>
<reference evidence="1 2" key="1">
    <citation type="submission" date="2018-11" db="EMBL/GenBank/DDBJ databases">
        <title>Genome sequencing and assembly of Clostridium tagluense strain A121.</title>
        <authorList>
            <person name="Murakami T."/>
            <person name="Segawa T."/>
            <person name="Shcherbakova V.A."/>
            <person name="Mori H."/>
            <person name="Yoshimura Y."/>
        </authorList>
    </citation>
    <scope>NUCLEOTIDE SEQUENCE [LARGE SCALE GENOMIC DNA]</scope>
    <source>
        <strain evidence="1 2">A121</strain>
    </source>
</reference>
<dbReference type="Gene3D" id="3.90.1140.10">
    <property type="entry name" value="Cyclic phosphodiesterase"/>
    <property type="match status" value="1"/>
</dbReference>
<organism evidence="1 2">
    <name type="scientific">Clostridium tagluense</name>
    <dbReference type="NCBI Taxonomy" id="360422"/>
    <lineage>
        <taxon>Bacteria</taxon>
        <taxon>Bacillati</taxon>
        <taxon>Bacillota</taxon>
        <taxon>Clostridia</taxon>
        <taxon>Eubacteriales</taxon>
        <taxon>Clostridiaceae</taxon>
        <taxon>Clostridium</taxon>
    </lineage>
</organism>
<dbReference type="EMBL" id="BHYK01000019">
    <property type="protein sequence ID" value="GCD11556.1"/>
    <property type="molecule type" value="Genomic_DNA"/>
</dbReference>
<comment type="caution">
    <text evidence="1">The sequence shown here is derived from an EMBL/GenBank/DDBJ whole genome shotgun (WGS) entry which is preliminary data.</text>
</comment>
<name>A0A401UPW0_9CLOT</name>
<evidence type="ECO:0008006" key="3">
    <source>
        <dbReference type="Google" id="ProtNLM"/>
    </source>
</evidence>
<keyword evidence="2" id="KW-1185">Reference proteome</keyword>
<sequence>MHGYALVGYLDNEIESCFKKLWEDLSENNITQYGVDTKGRRPHITIADYDNLDSDRFVELISKFYEDKSRVAIALNILGTFINTGTLFLAPTLSTELLHFHNRHHDYFKEFNVNENSW</sequence>
<dbReference type="PANTHER" id="PTHR36039">
    <property type="match status" value="1"/>
</dbReference>
<protein>
    <recommendedName>
        <fullName evidence="3">2'-5' RNA ligase</fullName>
    </recommendedName>
</protein>
<dbReference type="SUPFAM" id="SSF55144">
    <property type="entry name" value="LigT-like"/>
    <property type="match status" value="1"/>
</dbReference>
<gene>
    <name evidence="1" type="ORF">Ctaglu_31790</name>
</gene>
<evidence type="ECO:0000313" key="1">
    <source>
        <dbReference type="EMBL" id="GCD11556.1"/>
    </source>
</evidence>
<dbReference type="OrthoDB" id="463286at2"/>
<dbReference type="AlphaFoldDB" id="A0A401UPW0"/>
<proteinExistence type="predicted"/>
<dbReference type="PANTHER" id="PTHR36039:SF2">
    <property type="entry name" value="RNA LIGASE_CYCLIC NUCLEOTIDE PHOSPHODIESTERASE FAMILY PROTEIN"/>
    <property type="match status" value="1"/>
</dbReference>
<dbReference type="Proteomes" id="UP000287872">
    <property type="component" value="Unassembled WGS sequence"/>
</dbReference>
<accession>A0A401UPW0</accession>